<dbReference type="PANTHER" id="PTHR30531">
    <property type="entry name" value="FLAGELLAR BIOSYNTHETIC PROTEIN FLHB"/>
    <property type="match status" value="1"/>
</dbReference>
<organism evidence="13 14">
    <name type="scientific">Bacillus suaedaesalsae</name>
    <dbReference type="NCBI Taxonomy" id="2810349"/>
    <lineage>
        <taxon>Bacteria</taxon>
        <taxon>Bacillati</taxon>
        <taxon>Bacillota</taxon>
        <taxon>Bacilli</taxon>
        <taxon>Bacillales</taxon>
        <taxon>Bacillaceae</taxon>
        <taxon>Bacillus</taxon>
    </lineage>
</organism>
<keyword evidence="10 12" id="KW-0472">Membrane</keyword>
<dbReference type="PANTHER" id="PTHR30531:SF12">
    <property type="entry name" value="FLAGELLAR BIOSYNTHETIC PROTEIN FLHB"/>
    <property type="match status" value="1"/>
</dbReference>
<keyword evidence="11 12" id="KW-1006">Bacterial flagellum protein export</keyword>
<keyword evidence="6 12" id="KW-0812">Transmembrane</keyword>
<name>A0ABS2DIW0_9BACI</name>
<feature type="transmembrane region" description="Helical" evidence="12">
    <location>
        <begin position="39"/>
        <end position="60"/>
    </location>
</feature>
<evidence type="ECO:0000256" key="3">
    <source>
        <dbReference type="ARBA" id="ARBA00021622"/>
    </source>
</evidence>
<keyword evidence="13" id="KW-0969">Cilium</keyword>
<dbReference type="SUPFAM" id="SSF160544">
    <property type="entry name" value="EscU C-terminal domain-like"/>
    <property type="match status" value="1"/>
</dbReference>
<dbReference type="InterPro" id="IPR006135">
    <property type="entry name" value="T3SS_substrate_exporter"/>
</dbReference>
<dbReference type="PRINTS" id="PR00950">
    <property type="entry name" value="TYPE3IMSPROT"/>
</dbReference>
<evidence type="ECO:0000256" key="5">
    <source>
        <dbReference type="ARBA" id="ARBA00022475"/>
    </source>
</evidence>
<dbReference type="InterPro" id="IPR006136">
    <property type="entry name" value="FlhB"/>
</dbReference>
<comment type="caution">
    <text evidence="13">The sequence shown here is derived from an EMBL/GenBank/DDBJ whole genome shotgun (WGS) entry which is preliminary data.</text>
</comment>
<dbReference type="Proteomes" id="UP001518925">
    <property type="component" value="Unassembled WGS sequence"/>
</dbReference>
<comment type="similarity">
    <text evidence="2 12">Belongs to the type III secretion exporter family.</text>
</comment>
<dbReference type="NCBIfam" id="TIGR00328">
    <property type="entry name" value="flhB"/>
    <property type="match status" value="1"/>
</dbReference>
<proteinExistence type="inferred from homology"/>
<evidence type="ECO:0000256" key="11">
    <source>
        <dbReference type="ARBA" id="ARBA00023225"/>
    </source>
</evidence>
<keyword evidence="13" id="KW-0966">Cell projection</keyword>
<evidence type="ECO:0000256" key="2">
    <source>
        <dbReference type="ARBA" id="ARBA00010690"/>
    </source>
</evidence>
<dbReference type="Gene3D" id="3.40.1690.10">
    <property type="entry name" value="secretion proteins EscU"/>
    <property type="match status" value="1"/>
</dbReference>
<comment type="function">
    <text evidence="12">Required for formation of the rod structure in the basal body of the flagellar apparatus. Together with FliI and FliH, may constitute the export apparatus of flagellin.</text>
</comment>
<keyword evidence="7 12" id="KW-1005">Bacterial flagellum biogenesis</keyword>
<evidence type="ECO:0000256" key="10">
    <source>
        <dbReference type="ARBA" id="ARBA00023136"/>
    </source>
</evidence>
<gene>
    <name evidence="12 13" type="primary">flhB</name>
    <name evidence="13" type="ORF">JR050_12240</name>
</gene>
<dbReference type="InterPro" id="IPR029025">
    <property type="entry name" value="T3SS_substrate_exporter_C"/>
</dbReference>
<keyword evidence="4 12" id="KW-0813">Transport</keyword>
<evidence type="ECO:0000256" key="9">
    <source>
        <dbReference type="ARBA" id="ARBA00022989"/>
    </source>
</evidence>
<evidence type="ECO:0000256" key="4">
    <source>
        <dbReference type="ARBA" id="ARBA00022448"/>
    </source>
</evidence>
<feature type="transmembrane region" description="Helical" evidence="12">
    <location>
        <begin position="191"/>
        <end position="217"/>
    </location>
</feature>
<keyword evidence="14" id="KW-1185">Reference proteome</keyword>
<keyword evidence="9 12" id="KW-1133">Transmembrane helix</keyword>
<evidence type="ECO:0000313" key="14">
    <source>
        <dbReference type="Proteomes" id="UP001518925"/>
    </source>
</evidence>
<dbReference type="Gene3D" id="6.10.250.2080">
    <property type="match status" value="1"/>
</dbReference>
<keyword evidence="5 12" id="KW-1003">Cell membrane</keyword>
<accession>A0ABS2DIW0</accession>
<evidence type="ECO:0000256" key="8">
    <source>
        <dbReference type="ARBA" id="ARBA00022927"/>
    </source>
</evidence>
<comment type="subcellular location">
    <subcellularLocation>
        <location evidence="1">Cell membrane</location>
        <topology evidence="1">Multi-pass membrane protein</topology>
    </subcellularLocation>
</comment>
<sequence length="360" mass="41354">MYRYSLNLQFFAGEKTEKATPKKRQESRKKGQVAKSQDVNTAILLLFVFLFFWFSGGFILGKIMDILVRSFEDFMHIELTEENVFSLMHTLLPELAMILAPIMVVAMVGGVVANYMQVGFLFSTETIQFKLEKLDPIKGAKNIFSIRAIVELIKSTLKISFVGMVTFVVLWGDWDGIMRLSQTDLEESLLFLAKLVMKMGFAATITLLLLSVFDYTYQKFDYEKNIRMSKQDIKDEYKNTEGDPFIKGKIKQKQREMAMSRMMQDIPKADVIITNPTHYAIALKYDEKKMDTPYVVGSGVDYIALKIRSIANNHDIPTIENRPLARALYEQTEIGDAIPEEFFKAVAEILAYVYRLKHKV</sequence>
<keyword evidence="13" id="KW-0282">Flagellum</keyword>
<evidence type="ECO:0000256" key="12">
    <source>
        <dbReference type="RuleBase" id="RU364091"/>
    </source>
</evidence>
<reference evidence="13 14" key="1">
    <citation type="submission" date="2021-02" db="EMBL/GenBank/DDBJ databases">
        <title>Bacillus sp. RD4P76, an endophyte from a halophyte.</title>
        <authorList>
            <person name="Sun J.-Q."/>
        </authorList>
    </citation>
    <scope>NUCLEOTIDE SEQUENCE [LARGE SCALE GENOMIC DNA]</scope>
    <source>
        <strain evidence="13 14">RD4P76</strain>
    </source>
</reference>
<evidence type="ECO:0000313" key="13">
    <source>
        <dbReference type="EMBL" id="MBM6618429.1"/>
    </source>
</evidence>
<evidence type="ECO:0000256" key="1">
    <source>
        <dbReference type="ARBA" id="ARBA00004651"/>
    </source>
</evidence>
<dbReference type="EMBL" id="JAFELM010000031">
    <property type="protein sequence ID" value="MBM6618429.1"/>
    <property type="molecule type" value="Genomic_DNA"/>
</dbReference>
<dbReference type="RefSeq" id="WP_204203779.1">
    <property type="nucleotide sequence ID" value="NZ_JAFELM010000031.1"/>
</dbReference>
<feature type="transmembrane region" description="Helical" evidence="12">
    <location>
        <begin position="144"/>
        <end position="171"/>
    </location>
</feature>
<feature type="transmembrane region" description="Helical" evidence="12">
    <location>
        <begin position="95"/>
        <end position="123"/>
    </location>
</feature>
<keyword evidence="8 12" id="KW-0653">Protein transport</keyword>
<dbReference type="Pfam" id="PF01312">
    <property type="entry name" value="Bac_export_2"/>
    <property type="match status" value="1"/>
</dbReference>
<protein>
    <recommendedName>
        <fullName evidence="3 12">Flagellar biosynthetic protein FlhB</fullName>
    </recommendedName>
</protein>
<evidence type="ECO:0000256" key="6">
    <source>
        <dbReference type="ARBA" id="ARBA00022692"/>
    </source>
</evidence>
<evidence type="ECO:0000256" key="7">
    <source>
        <dbReference type="ARBA" id="ARBA00022795"/>
    </source>
</evidence>